<dbReference type="KEGG" id="hro:HELRODRAFT_166607"/>
<name>T1EYA4_HELRO</name>
<reference evidence="2 4" key="2">
    <citation type="journal article" date="2013" name="Nature">
        <title>Insights into bilaterian evolution from three spiralian genomes.</title>
        <authorList>
            <person name="Simakov O."/>
            <person name="Marletaz F."/>
            <person name="Cho S.J."/>
            <person name="Edsinger-Gonzales E."/>
            <person name="Havlak P."/>
            <person name="Hellsten U."/>
            <person name="Kuo D.H."/>
            <person name="Larsson T."/>
            <person name="Lv J."/>
            <person name="Arendt D."/>
            <person name="Savage R."/>
            <person name="Osoegawa K."/>
            <person name="de Jong P."/>
            <person name="Grimwood J."/>
            <person name="Chapman J.A."/>
            <person name="Shapiro H."/>
            <person name="Aerts A."/>
            <person name="Otillar R.P."/>
            <person name="Terry A.Y."/>
            <person name="Boore J.L."/>
            <person name="Grigoriev I.V."/>
            <person name="Lindberg D.R."/>
            <person name="Seaver E.C."/>
            <person name="Weisblat D.A."/>
            <person name="Putnam N.H."/>
            <person name="Rokhsar D.S."/>
        </authorList>
    </citation>
    <scope>NUCLEOTIDE SEQUENCE</scope>
</reference>
<dbReference type="EMBL" id="AMQM01002472">
    <property type="status" value="NOT_ANNOTATED_CDS"/>
    <property type="molecule type" value="Genomic_DNA"/>
</dbReference>
<dbReference type="InterPro" id="IPR028020">
    <property type="entry name" value="ASX_DEUBAD_dom"/>
</dbReference>
<evidence type="ECO:0000313" key="3">
    <source>
        <dbReference type="EnsemblMetazoa" id="HelroP166607"/>
    </source>
</evidence>
<dbReference type="HOGENOM" id="CLU_1027709_0_0_1"/>
<accession>T1EYA4</accession>
<dbReference type="Pfam" id="PF13919">
    <property type="entry name" value="ASXH"/>
    <property type="match status" value="1"/>
</dbReference>
<dbReference type="InParanoid" id="T1EYA4"/>
<dbReference type="RefSeq" id="XP_009010083.1">
    <property type="nucleotide sequence ID" value="XM_009011835.1"/>
</dbReference>
<evidence type="ECO:0000313" key="4">
    <source>
        <dbReference type="Proteomes" id="UP000015101"/>
    </source>
</evidence>
<dbReference type="AlphaFoldDB" id="T1EYA4"/>
<feature type="domain" description="ASX DEUBAD" evidence="1">
    <location>
        <begin position="24"/>
        <end position="94"/>
    </location>
</feature>
<dbReference type="EnsemblMetazoa" id="HelroT166607">
    <property type="protein sequence ID" value="HelroP166607"/>
    <property type="gene ID" value="HelroG166607"/>
</dbReference>
<protein>
    <recommendedName>
        <fullName evidence="1">ASX DEUBAD domain-containing protein</fullName>
    </recommendedName>
</protein>
<reference evidence="3" key="3">
    <citation type="submission" date="2015-06" db="UniProtKB">
        <authorList>
            <consortium name="EnsemblMetazoa"/>
        </authorList>
    </citation>
    <scope>IDENTIFICATION</scope>
</reference>
<dbReference type="GeneID" id="20201554"/>
<dbReference type="Proteomes" id="UP000015101">
    <property type="component" value="Unassembled WGS sequence"/>
</dbReference>
<dbReference type="EMBL" id="KB095812">
    <property type="protein sequence ID" value="ESO11595.1"/>
    <property type="molecule type" value="Genomic_DNA"/>
</dbReference>
<dbReference type="CTD" id="20201554"/>
<gene>
    <name evidence="3" type="primary">20201554</name>
    <name evidence="2" type="ORF">HELRODRAFT_166607</name>
</gene>
<keyword evidence="4" id="KW-1185">Reference proteome</keyword>
<sequence>MPWPFQEWFPKLTMNKNIFISINSLQNFLNSTDLKSLLDNEKIINLLCTEDRNYLQSLLPLHDHLSSSKNSKSDSLNNVFMNAACQRWMKKLKEVLKKEHTSIKPFMEPKVNKPNGVHNVYQKHYLTSRHHKPPSRYNNCHVVNNKNVSSIGNVTSVKNNFMMSPSAGATACAAAFTSLRTTVASITAAMTLNNYNYLVTNINHRYDFTYKIDNHNDSININNNNNNNGDVTIKKKNNNDIISDTHNDIISDSNVNKYNIVAAIKFIGAVY</sequence>
<evidence type="ECO:0000259" key="1">
    <source>
        <dbReference type="Pfam" id="PF13919"/>
    </source>
</evidence>
<reference evidence="4" key="1">
    <citation type="submission" date="2012-12" db="EMBL/GenBank/DDBJ databases">
        <authorList>
            <person name="Hellsten U."/>
            <person name="Grimwood J."/>
            <person name="Chapman J.A."/>
            <person name="Shapiro H."/>
            <person name="Aerts A."/>
            <person name="Otillar R.P."/>
            <person name="Terry A.Y."/>
            <person name="Boore J.L."/>
            <person name="Simakov O."/>
            <person name="Marletaz F."/>
            <person name="Cho S.-J."/>
            <person name="Edsinger-Gonzales E."/>
            <person name="Havlak P."/>
            <person name="Kuo D.-H."/>
            <person name="Larsson T."/>
            <person name="Lv J."/>
            <person name="Arendt D."/>
            <person name="Savage R."/>
            <person name="Osoegawa K."/>
            <person name="de Jong P."/>
            <person name="Lindberg D.R."/>
            <person name="Seaver E.C."/>
            <person name="Weisblat D.A."/>
            <person name="Putnam N.H."/>
            <person name="Grigoriev I.V."/>
            <person name="Rokhsar D.S."/>
        </authorList>
    </citation>
    <scope>NUCLEOTIDE SEQUENCE</scope>
</reference>
<evidence type="ECO:0000313" key="2">
    <source>
        <dbReference type="EMBL" id="ESO11595.1"/>
    </source>
</evidence>
<proteinExistence type="predicted"/>
<organism evidence="3 4">
    <name type="scientific">Helobdella robusta</name>
    <name type="common">Californian leech</name>
    <dbReference type="NCBI Taxonomy" id="6412"/>
    <lineage>
        <taxon>Eukaryota</taxon>
        <taxon>Metazoa</taxon>
        <taxon>Spiralia</taxon>
        <taxon>Lophotrochozoa</taxon>
        <taxon>Annelida</taxon>
        <taxon>Clitellata</taxon>
        <taxon>Hirudinea</taxon>
        <taxon>Rhynchobdellida</taxon>
        <taxon>Glossiphoniidae</taxon>
        <taxon>Helobdella</taxon>
    </lineage>
</organism>